<dbReference type="InterPro" id="IPR039396">
    <property type="entry name" value="Deltex_C"/>
</dbReference>
<dbReference type="Proteomes" id="UP000606274">
    <property type="component" value="Unassembled WGS sequence"/>
</dbReference>
<feature type="region of interest" description="Disordered" evidence="7">
    <location>
        <begin position="1098"/>
        <end position="1133"/>
    </location>
</feature>
<dbReference type="InterPro" id="IPR039398">
    <property type="entry name" value="Deltex_fam"/>
</dbReference>
<evidence type="ECO:0000259" key="8">
    <source>
        <dbReference type="PROSITE" id="PS50102"/>
    </source>
</evidence>
<dbReference type="Gene3D" id="3.30.70.330">
    <property type="match status" value="1"/>
</dbReference>
<protein>
    <recommendedName>
        <fullName evidence="3">RING-type E3 ubiquitin transferase</fullName>
        <ecNumber evidence="3">2.3.2.27</ecNumber>
    </recommendedName>
</protein>
<keyword evidence="10" id="KW-1185">Reference proteome</keyword>
<feature type="compositionally biased region" description="Basic and acidic residues" evidence="7">
    <location>
        <begin position="574"/>
        <end position="588"/>
    </location>
</feature>
<feature type="compositionally biased region" description="Basic and acidic residues" evidence="7">
    <location>
        <begin position="542"/>
        <end position="559"/>
    </location>
</feature>
<feature type="region of interest" description="Disordered" evidence="7">
    <location>
        <begin position="159"/>
        <end position="178"/>
    </location>
</feature>
<keyword evidence="5" id="KW-0479">Metal-binding</keyword>
<dbReference type="EMBL" id="JABFDY010000007">
    <property type="protein sequence ID" value="KAF7704895.1"/>
    <property type="molecule type" value="Genomic_DNA"/>
</dbReference>
<dbReference type="EC" id="2.3.2.27" evidence="3"/>
<dbReference type="PANTHER" id="PTHR12622">
    <property type="entry name" value="DELTEX-RELATED"/>
    <property type="match status" value="1"/>
</dbReference>
<reference evidence="9" key="1">
    <citation type="submission" date="2020-08" db="EMBL/GenBank/DDBJ databases">
        <title>Chromosome-level assembly of Southern catfish (Silurus meridionalis) provides insights into visual adaptation to the nocturnal and benthic lifestyles.</title>
        <authorList>
            <person name="Zhang Y."/>
            <person name="Wang D."/>
            <person name="Peng Z."/>
        </authorList>
    </citation>
    <scope>NUCLEOTIDE SEQUENCE</scope>
    <source>
        <strain evidence="9">SWU-2019-XX</strain>
        <tissue evidence="9">Muscle</tissue>
    </source>
</reference>
<evidence type="ECO:0000256" key="2">
    <source>
        <dbReference type="ARBA" id="ARBA00004906"/>
    </source>
</evidence>
<sequence>MAGEVRTIRVSGLPMDGSETRLVDKLQIHFLRKKNGGGEISSVTVSKAAPGTAFITFEEPEVASRLAQKGKQVFKVNDRNYDITISLHHGEVDVDKVLLRMTVLVDHRRLPQGKNTLLSLHRGFPDVRLVFDDQKHLCTVNGRYSDVQTFSSLVLDSLESQDQSPGDTPQLPPEEPTNIHFGANEDVGVLKNTTVSADLDLDLEHKTKRKSGLPLPCSYSDQASCAALTDDTWNSSATIGTSFEDFSLIVDSDIFRYLHKYCSMEYQSILRRHSVEVLDVNCDDITTLYLKPETARSEHDLGSVKKAHEDLAKLYQHQESQLRKEQVFKPDVPEKELARALESLRVKMPRLMIDVEDRNVYMVGSKSEVSEAKQFIGDLQGFGMGKDVFASSQSRIQGSAAASDPPGGFSATHQDSHELFMPKKDLQDTNQIKTFRESSSKRTHYYAELKETDVISQSGQFTSSQRSENSTVDIFSLRRTDVPQARHVPSDPEWMELEKNKYTDSHFQFSNPSAPLDFTSGGTDLQSQSDVRGTGSETLNKSSKEHKNKQTESGKERKLAANFALQDSTSYKSDPPKLHEGSFEKETLSDNGHPHPRPLIKPSMTSSLDTNTLRGIMSAKTTTRKLELGHDKKPNLTSAGLSGDQGVRSRPTIPTSAGSTLRRSNSFSGRIQKGENKTQVAEDLSAGQKGLSCNSPTREIAAMDLVLPFKLWLYLTSVYNTEIENMTSDLQVKEILGEDGLTLCLKGVDSEKVYECHRRLKSFIATAEMDFEARTVPLSDLQVSDNKDKTLIELCILMKQRFKMVKLLAMSSDVMILGPRSLCDEVEAAMIKTFRKDGNAANSRPSPGPASLHTSKASNSDFESLGNQSTASAKPDADVVQTSDPKNAQSATKVLHKDNKRGTQTSIQGESDQKDGGITNKKNRGTSCGESIQKNKADGERVGDDTSRSQSDQSVTEQPNPDVSPDRRSASASNHHLFCYVCAKECDTVKQAACGYNFCAECDKKVHNNCGICVTSGIKGTMSIQESTITIPGFTRDTTLKIVYDIHDGIQGEEHPCPGAPFKGNRFEAFLPLNKTTKKLLPLLKKAFHQGLTFTVKEGSSDDDGSKEGRVVWGSIPHKTKTEGGTSKNGYPDSTYIRRLDDALKAAGVTE</sequence>
<feature type="compositionally biased region" description="Polar residues" evidence="7">
    <location>
        <begin position="880"/>
        <end position="892"/>
    </location>
</feature>
<comment type="caution">
    <text evidence="9">The sequence shown here is derived from an EMBL/GenBank/DDBJ whole genome shotgun (WGS) entry which is preliminary data.</text>
</comment>
<dbReference type="OrthoDB" id="527344at2759"/>
<feature type="domain" description="RRM" evidence="8">
    <location>
        <begin position="6"/>
        <end position="88"/>
    </location>
</feature>
<feature type="region of interest" description="Disordered" evidence="7">
    <location>
        <begin position="630"/>
        <end position="664"/>
    </location>
</feature>
<gene>
    <name evidence="9" type="ORF">HF521_020181</name>
</gene>
<feature type="region of interest" description="Disordered" evidence="7">
    <location>
        <begin position="837"/>
        <end position="969"/>
    </location>
</feature>
<evidence type="ECO:0000256" key="5">
    <source>
        <dbReference type="ARBA" id="ARBA00022723"/>
    </source>
</evidence>
<dbReference type="InterPro" id="IPR009909">
    <property type="entry name" value="Nmi/IFP35_dom"/>
</dbReference>
<dbReference type="InterPro" id="IPR000504">
    <property type="entry name" value="RRM_dom"/>
</dbReference>
<evidence type="ECO:0000256" key="1">
    <source>
        <dbReference type="ARBA" id="ARBA00000900"/>
    </source>
</evidence>
<evidence type="ECO:0000256" key="4">
    <source>
        <dbReference type="ARBA" id="ARBA00022679"/>
    </source>
</evidence>
<evidence type="ECO:0000313" key="10">
    <source>
        <dbReference type="Proteomes" id="UP000606274"/>
    </source>
</evidence>
<organism evidence="9 10">
    <name type="scientific">Silurus meridionalis</name>
    <name type="common">Southern catfish</name>
    <name type="synonym">Silurus soldatovi meridionalis</name>
    <dbReference type="NCBI Taxonomy" id="175797"/>
    <lineage>
        <taxon>Eukaryota</taxon>
        <taxon>Metazoa</taxon>
        <taxon>Chordata</taxon>
        <taxon>Craniata</taxon>
        <taxon>Vertebrata</taxon>
        <taxon>Euteleostomi</taxon>
        <taxon>Actinopterygii</taxon>
        <taxon>Neopterygii</taxon>
        <taxon>Teleostei</taxon>
        <taxon>Ostariophysi</taxon>
        <taxon>Siluriformes</taxon>
        <taxon>Siluridae</taxon>
        <taxon>Silurus</taxon>
    </lineage>
</organism>
<comment type="catalytic activity">
    <reaction evidence="1">
        <text>S-ubiquitinyl-[E2 ubiquitin-conjugating enzyme]-L-cysteine + [acceptor protein]-L-lysine = [E2 ubiquitin-conjugating enzyme]-L-cysteine + N(6)-ubiquitinyl-[acceptor protein]-L-lysine.</text>
        <dbReference type="EC" id="2.3.2.27"/>
    </reaction>
</comment>
<feature type="compositionally biased region" description="Polar residues" evidence="7">
    <location>
        <begin position="948"/>
        <end position="961"/>
    </location>
</feature>
<dbReference type="Pfam" id="PF07292">
    <property type="entry name" value="NID"/>
    <property type="match status" value="1"/>
</dbReference>
<feature type="region of interest" description="Disordered" evidence="7">
    <location>
        <begin position="505"/>
        <end position="608"/>
    </location>
</feature>
<dbReference type="GO" id="GO:0003723">
    <property type="term" value="F:RNA binding"/>
    <property type="evidence" value="ECO:0007669"/>
    <property type="project" value="UniProtKB-UniRule"/>
</dbReference>
<dbReference type="InterPro" id="IPR012677">
    <property type="entry name" value="Nucleotide-bd_a/b_plait_sf"/>
</dbReference>
<dbReference type="AlphaFoldDB" id="A0A8T0BD14"/>
<dbReference type="Pfam" id="PF21718">
    <property type="entry name" value="KH_DTX3L"/>
    <property type="match status" value="1"/>
</dbReference>
<dbReference type="Pfam" id="PF18102">
    <property type="entry name" value="DTC"/>
    <property type="match status" value="1"/>
</dbReference>
<dbReference type="InterPro" id="IPR048409">
    <property type="entry name" value="DTX3L_KH-like"/>
</dbReference>
<comment type="pathway">
    <text evidence="2">Protein modification; protein ubiquitination.</text>
</comment>
<evidence type="ECO:0000256" key="3">
    <source>
        <dbReference type="ARBA" id="ARBA00012483"/>
    </source>
</evidence>
<feature type="compositionally biased region" description="Polar residues" evidence="7">
    <location>
        <begin position="652"/>
        <end position="664"/>
    </location>
</feature>
<dbReference type="InterPro" id="IPR039399">
    <property type="entry name" value="Deltex_C_sf"/>
</dbReference>
<proteinExistence type="predicted"/>
<feature type="compositionally biased region" description="Polar residues" evidence="7">
    <location>
        <begin position="520"/>
        <end position="541"/>
    </location>
</feature>
<keyword evidence="6" id="KW-0694">RNA-binding</keyword>
<dbReference type="GO" id="GO:0016567">
    <property type="term" value="P:protein ubiquitination"/>
    <property type="evidence" value="ECO:0007669"/>
    <property type="project" value="InterPro"/>
</dbReference>
<evidence type="ECO:0000256" key="6">
    <source>
        <dbReference type="PROSITE-ProRule" id="PRU00176"/>
    </source>
</evidence>
<feature type="region of interest" description="Disordered" evidence="7">
    <location>
        <begin position="395"/>
        <end position="414"/>
    </location>
</feature>
<name>A0A8T0BD14_SILME</name>
<dbReference type="GO" id="GO:0007219">
    <property type="term" value="P:Notch signaling pathway"/>
    <property type="evidence" value="ECO:0007669"/>
    <property type="project" value="InterPro"/>
</dbReference>
<dbReference type="Gene3D" id="3.30.390.130">
    <property type="match status" value="1"/>
</dbReference>
<feature type="compositionally biased region" description="Polar residues" evidence="7">
    <location>
        <begin position="852"/>
        <end position="872"/>
    </location>
</feature>
<evidence type="ECO:0000256" key="7">
    <source>
        <dbReference type="SAM" id="MobiDB-lite"/>
    </source>
</evidence>
<accession>A0A8T0BD14</accession>
<keyword evidence="4" id="KW-0808">Transferase</keyword>
<evidence type="ECO:0000313" key="9">
    <source>
        <dbReference type="EMBL" id="KAF7704895.1"/>
    </source>
</evidence>
<dbReference type="PROSITE" id="PS50102">
    <property type="entry name" value="RRM"/>
    <property type="match status" value="1"/>
</dbReference>
<dbReference type="GO" id="GO:0046872">
    <property type="term" value="F:metal ion binding"/>
    <property type="evidence" value="ECO:0007669"/>
    <property type="project" value="UniProtKB-KW"/>
</dbReference>
<feature type="compositionally biased region" description="Basic and acidic residues" evidence="7">
    <location>
        <begin position="933"/>
        <end position="947"/>
    </location>
</feature>
<dbReference type="GO" id="GO:0061630">
    <property type="term" value="F:ubiquitin protein ligase activity"/>
    <property type="evidence" value="ECO:0007669"/>
    <property type="project" value="UniProtKB-EC"/>
</dbReference>